<gene>
    <name evidence="1" type="ORF">DSCW_60130</name>
</gene>
<evidence type="ECO:0000313" key="2">
    <source>
        <dbReference type="Proteomes" id="UP000427769"/>
    </source>
</evidence>
<organism evidence="1 2">
    <name type="scientific">Desulfosarcina widdelii</name>
    <dbReference type="NCBI Taxonomy" id="947919"/>
    <lineage>
        <taxon>Bacteria</taxon>
        <taxon>Pseudomonadati</taxon>
        <taxon>Thermodesulfobacteriota</taxon>
        <taxon>Desulfobacteria</taxon>
        <taxon>Desulfobacterales</taxon>
        <taxon>Desulfosarcinaceae</taxon>
        <taxon>Desulfosarcina</taxon>
    </lineage>
</organism>
<keyword evidence="2" id="KW-1185">Reference proteome</keyword>
<dbReference type="InterPro" id="IPR021505">
    <property type="entry name" value="Phage_B3_Orf6"/>
</dbReference>
<dbReference type="Proteomes" id="UP000427769">
    <property type="component" value="Chromosome"/>
</dbReference>
<dbReference type="Pfam" id="PF11363">
    <property type="entry name" value="DUF3164"/>
    <property type="match status" value="1"/>
</dbReference>
<sequence length="205" mass="22993">MSETLKMDDFMMDARGRLVPKTMIPEIDRERHDLVNEIVDAAKNLQKAMVEFKARAMGDVQAFVDLSAEKYDVVLGGRKGNTSLVSFDGRLKVQIAINEHLTFDERLKAAKALIDECITAWAEGSRDEIKTIVMDAFQVDKEGKLNTGRIIGLRRLAIDDSNWLKAMEAISDSMQVVGSKTYLRVYERASADDRWVPVALDLAAL</sequence>
<evidence type="ECO:0000313" key="1">
    <source>
        <dbReference type="EMBL" id="BBO78596.1"/>
    </source>
</evidence>
<proteinExistence type="predicted"/>
<accession>A0A5K7Z9R9</accession>
<dbReference type="RefSeq" id="WP_155307212.1">
    <property type="nucleotide sequence ID" value="NZ_AP021875.1"/>
</dbReference>
<name>A0A5K7Z9R9_9BACT</name>
<dbReference type="OrthoDB" id="7554786at2"/>
<protein>
    <submittedName>
        <fullName evidence="1">Sulfate transporter</fullName>
    </submittedName>
</protein>
<dbReference type="EMBL" id="AP021875">
    <property type="protein sequence ID" value="BBO78596.1"/>
    <property type="molecule type" value="Genomic_DNA"/>
</dbReference>
<reference evidence="1 2" key="1">
    <citation type="submission" date="2019-11" db="EMBL/GenBank/DDBJ databases">
        <title>Comparative genomics of hydrocarbon-degrading Desulfosarcina strains.</title>
        <authorList>
            <person name="Watanabe M."/>
            <person name="Kojima H."/>
            <person name="Fukui M."/>
        </authorList>
    </citation>
    <scope>NUCLEOTIDE SEQUENCE [LARGE SCALE GENOMIC DNA]</scope>
    <source>
        <strain evidence="1 2">PP31</strain>
    </source>
</reference>
<dbReference type="AlphaFoldDB" id="A0A5K7Z9R9"/>
<dbReference type="KEGG" id="dwd:DSCW_60130"/>